<feature type="compositionally biased region" description="Polar residues" evidence="1">
    <location>
        <begin position="157"/>
        <end position="177"/>
    </location>
</feature>
<sequence length="257" mass="27789">MGRGKGRTKNIDITKHFFQPVGPSDRISVQLSPSSVIAVAEDELSPTQGSEAAWALRRKGQVNVILKLCQDWRQGACHNYAACSHAHVVAYFNESSSAQGGGGGLNSFNSSPSSMQRGHDDVDGIFSPQPYPHIHLQSSQSRAPTAESGRTSEHKSTVVSNHSTLIPAPRSQQNNRQASSVNNASSLNSYYSAVTWCRDGAGNDSQNGSQHQIPLQHAQQFQQPNSPQSRGSWTAHKSVEDSRRHVPTISVPELAAE</sequence>
<feature type="non-terminal residue" evidence="2">
    <location>
        <position position="257"/>
    </location>
</feature>
<accession>G0TTL2</accession>
<evidence type="ECO:0008006" key="3">
    <source>
        <dbReference type="Google" id="ProtNLM"/>
    </source>
</evidence>
<evidence type="ECO:0000256" key="1">
    <source>
        <dbReference type="SAM" id="MobiDB-lite"/>
    </source>
</evidence>
<feature type="region of interest" description="Disordered" evidence="1">
    <location>
        <begin position="101"/>
        <end position="183"/>
    </location>
</feature>
<dbReference type="VEuPathDB" id="TriTrypDB:TvY486_0304640"/>
<dbReference type="EMBL" id="HE573019">
    <property type="protein sequence ID" value="CCC47293.1"/>
    <property type="molecule type" value="Genomic_DNA"/>
</dbReference>
<feature type="compositionally biased region" description="Polar residues" evidence="1">
    <location>
        <begin position="203"/>
        <end position="232"/>
    </location>
</feature>
<feature type="region of interest" description="Disordered" evidence="1">
    <location>
        <begin position="202"/>
        <end position="257"/>
    </location>
</feature>
<evidence type="ECO:0000313" key="2">
    <source>
        <dbReference type="EMBL" id="CCC47293.1"/>
    </source>
</evidence>
<organism evidence="2">
    <name type="scientific">Trypanosoma vivax (strain Y486)</name>
    <dbReference type="NCBI Taxonomy" id="1055687"/>
    <lineage>
        <taxon>Eukaryota</taxon>
        <taxon>Discoba</taxon>
        <taxon>Euglenozoa</taxon>
        <taxon>Kinetoplastea</taxon>
        <taxon>Metakinetoplastina</taxon>
        <taxon>Trypanosomatida</taxon>
        <taxon>Trypanosomatidae</taxon>
        <taxon>Trypanosoma</taxon>
        <taxon>Duttonella</taxon>
    </lineage>
</organism>
<dbReference type="AlphaFoldDB" id="G0TTL2"/>
<reference evidence="2" key="1">
    <citation type="journal article" date="2012" name="Proc. Natl. Acad. Sci. U.S.A.">
        <title>Antigenic diversity is generated by distinct evolutionary mechanisms in African trypanosome species.</title>
        <authorList>
            <person name="Jackson A.P."/>
            <person name="Berry A."/>
            <person name="Aslett M."/>
            <person name="Allison H.C."/>
            <person name="Burton P."/>
            <person name="Vavrova-Anderson J."/>
            <person name="Brown R."/>
            <person name="Browne H."/>
            <person name="Corton N."/>
            <person name="Hauser H."/>
            <person name="Gamble J."/>
            <person name="Gilderthorp R."/>
            <person name="Marcello L."/>
            <person name="McQuillan J."/>
            <person name="Otto T.D."/>
            <person name="Quail M.A."/>
            <person name="Sanders M.J."/>
            <person name="van Tonder A."/>
            <person name="Ginger M.L."/>
            <person name="Field M.C."/>
            <person name="Barry J.D."/>
            <person name="Hertz-Fowler C."/>
            <person name="Berriman M."/>
        </authorList>
    </citation>
    <scope>NUCLEOTIDE SEQUENCE</scope>
    <source>
        <strain evidence="2">Y486</strain>
    </source>
</reference>
<proteinExistence type="predicted"/>
<name>G0TTL2_TRYVY</name>
<gene>
    <name evidence="2" type="ORF">TVY486_0304640</name>
</gene>
<protein>
    <recommendedName>
        <fullName evidence="3">C3H1-type domain-containing protein</fullName>
    </recommendedName>
</protein>